<dbReference type="Gene3D" id="1.10.10.60">
    <property type="entry name" value="Homeodomain-like"/>
    <property type="match status" value="2"/>
</dbReference>
<sequence length="415" mass="48810">MILFEFSFYSSLLLIFFVHGLVYAILLLRKGVNNESTADKWLGIFLLLCVLNITPWMVGFAGWYDNQPYRDFLFYFPFQHLFFIGPVIFFYVQSLLNPAFQFGRKEWLQLLPGILYLLFTLIMFVTDKLILKKYFFLAGGTDPDFDSWYQYTGFISMSVYFLLSLRYYMIYKKIIVQVISYAEVVLFSWVQKFLIAFLCMLLLKLLFFAGMQIPVFRKLYYVGPWWQYFSFAIVFYYIAITGYSNSIDAKISFKINLLEYRKATLLLAPVLSLQNDQIIEDAQLIEIDLGETERQDEEENIFLMEWRLKIIQLVENEKIYEDPELSLNQMAKQLQTNASVLSKAINQGFGFNFNDFINQYRIEKVKQMLYAGEQKTKTLLGIAYDCGFNSKATFNRAFKKATGLSPKDWVTKENS</sequence>
<keyword evidence="2" id="KW-0238">DNA-binding</keyword>
<dbReference type="InterPro" id="IPR018060">
    <property type="entry name" value="HTH_AraC"/>
</dbReference>
<dbReference type="EMBL" id="CP022743">
    <property type="protein sequence ID" value="ASU35474.1"/>
    <property type="molecule type" value="Genomic_DNA"/>
</dbReference>
<accession>A0A223P0J8</accession>
<feature type="transmembrane region" description="Helical" evidence="4">
    <location>
        <begin position="6"/>
        <end position="29"/>
    </location>
</feature>
<feature type="transmembrane region" description="Helical" evidence="4">
    <location>
        <begin position="41"/>
        <end position="64"/>
    </location>
</feature>
<keyword evidence="3" id="KW-0804">Transcription</keyword>
<feature type="transmembrane region" description="Helical" evidence="4">
    <location>
        <begin position="108"/>
        <end position="126"/>
    </location>
</feature>
<dbReference type="SUPFAM" id="SSF46689">
    <property type="entry name" value="Homeodomain-like"/>
    <property type="match status" value="1"/>
</dbReference>
<dbReference type="PROSITE" id="PS00041">
    <property type="entry name" value="HTH_ARAC_FAMILY_1"/>
    <property type="match status" value="1"/>
</dbReference>
<feature type="transmembrane region" description="Helical" evidence="4">
    <location>
        <begin position="148"/>
        <end position="168"/>
    </location>
</feature>
<dbReference type="InterPro" id="IPR018062">
    <property type="entry name" value="HTH_AraC-typ_CS"/>
</dbReference>
<dbReference type="PANTHER" id="PTHR43280:SF29">
    <property type="entry name" value="ARAC-FAMILY TRANSCRIPTIONAL REGULATOR"/>
    <property type="match status" value="1"/>
</dbReference>
<evidence type="ECO:0000256" key="4">
    <source>
        <dbReference type="SAM" id="Phobius"/>
    </source>
</evidence>
<dbReference type="RefSeq" id="WP_094571648.1">
    <property type="nucleotide sequence ID" value="NZ_CP022743.1"/>
</dbReference>
<dbReference type="OrthoDB" id="9779074at2"/>
<reference evidence="6 7" key="1">
    <citation type="submission" date="2017-08" db="EMBL/GenBank/DDBJ databases">
        <title>Complete genome sequence of Mucilaginibacter sp. strain BJC16-A31.</title>
        <authorList>
            <consortium name="Henan University of Science and Technology"/>
            <person name="You X."/>
        </authorList>
    </citation>
    <scope>NUCLEOTIDE SEQUENCE [LARGE SCALE GENOMIC DNA]</scope>
    <source>
        <strain evidence="6 7">BJC16-A31</strain>
    </source>
</reference>
<keyword evidence="1" id="KW-0805">Transcription regulation</keyword>
<dbReference type="KEGG" id="muc:MuYL_3589"/>
<evidence type="ECO:0000256" key="3">
    <source>
        <dbReference type="ARBA" id="ARBA00023163"/>
    </source>
</evidence>
<evidence type="ECO:0000313" key="7">
    <source>
        <dbReference type="Proteomes" id="UP000215002"/>
    </source>
</evidence>
<dbReference type="AlphaFoldDB" id="A0A223P0J8"/>
<dbReference type="PROSITE" id="PS01124">
    <property type="entry name" value="HTH_ARAC_FAMILY_2"/>
    <property type="match status" value="1"/>
</dbReference>
<evidence type="ECO:0000256" key="1">
    <source>
        <dbReference type="ARBA" id="ARBA00023015"/>
    </source>
</evidence>
<feature type="transmembrane region" description="Helical" evidence="4">
    <location>
        <begin position="189"/>
        <end position="213"/>
    </location>
</feature>
<dbReference type="InterPro" id="IPR009057">
    <property type="entry name" value="Homeodomain-like_sf"/>
</dbReference>
<feature type="transmembrane region" description="Helical" evidence="4">
    <location>
        <begin position="225"/>
        <end position="244"/>
    </location>
</feature>
<name>A0A223P0J8_9SPHI</name>
<organism evidence="6 7">
    <name type="scientific">Mucilaginibacter xinganensis</name>
    <dbReference type="NCBI Taxonomy" id="1234841"/>
    <lineage>
        <taxon>Bacteria</taxon>
        <taxon>Pseudomonadati</taxon>
        <taxon>Bacteroidota</taxon>
        <taxon>Sphingobacteriia</taxon>
        <taxon>Sphingobacteriales</taxon>
        <taxon>Sphingobacteriaceae</taxon>
        <taxon>Mucilaginibacter</taxon>
    </lineage>
</organism>
<keyword evidence="4" id="KW-0812">Transmembrane</keyword>
<dbReference type="GO" id="GO:0003700">
    <property type="term" value="F:DNA-binding transcription factor activity"/>
    <property type="evidence" value="ECO:0007669"/>
    <property type="project" value="InterPro"/>
</dbReference>
<keyword evidence="4" id="KW-0472">Membrane</keyword>
<proteinExistence type="predicted"/>
<dbReference type="Pfam" id="PF12833">
    <property type="entry name" value="HTH_18"/>
    <property type="match status" value="1"/>
</dbReference>
<gene>
    <name evidence="6" type="ORF">MuYL_3589</name>
</gene>
<keyword evidence="4" id="KW-1133">Transmembrane helix</keyword>
<evidence type="ECO:0000256" key="2">
    <source>
        <dbReference type="ARBA" id="ARBA00023125"/>
    </source>
</evidence>
<dbReference type="Proteomes" id="UP000215002">
    <property type="component" value="Chromosome"/>
</dbReference>
<feature type="domain" description="HTH araC/xylS-type" evidence="5">
    <location>
        <begin position="308"/>
        <end position="412"/>
    </location>
</feature>
<evidence type="ECO:0000259" key="5">
    <source>
        <dbReference type="PROSITE" id="PS01124"/>
    </source>
</evidence>
<dbReference type="SMART" id="SM00342">
    <property type="entry name" value="HTH_ARAC"/>
    <property type="match status" value="1"/>
</dbReference>
<evidence type="ECO:0000313" key="6">
    <source>
        <dbReference type="EMBL" id="ASU35474.1"/>
    </source>
</evidence>
<protein>
    <recommendedName>
        <fullName evidence="5">HTH araC/xylS-type domain-containing protein</fullName>
    </recommendedName>
</protein>
<dbReference type="PANTHER" id="PTHR43280">
    <property type="entry name" value="ARAC-FAMILY TRANSCRIPTIONAL REGULATOR"/>
    <property type="match status" value="1"/>
</dbReference>
<keyword evidence="7" id="KW-1185">Reference proteome</keyword>
<feature type="transmembrane region" description="Helical" evidence="4">
    <location>
        <begin position="76"/>
        <end position="96"/>
    </location>
</feature>
<dbReference type="GO" id="GO:0043565">
    <property type="term" value="F:sequence-specific DNA binding"/>
    <property type="evidence" value="ECO:0007669"/>
    <property type="project" value="InterPro"/>
</dbReference>